<dbReference type="Pfam" id="PF03398">
    <property type="entry name" value="Ist1"/>
    <property type="match status" value="1"/>
</dbReference>
<feature type="compositionally biased region" description="Basic residues" evidence="2">
    <location>
        <begin position="197"/>
        <end position="211"/>
    </location>
</feature>
<feature type="compositionally biased region" description="Basic residues" evidence="2">
    <location>
        <begin position="284"/>
        <end position="294"/>
    </location>
</feature>
<feature type="compositionally biased region" description="Basic and acidic residues" evidence="2">
    <location>
        <begin position="349"/>
        <end position="375"/>
    </location>
</feature>
<feature type="compositionally biased region" description="Basic residues" evidence="2">
    <location>
        <begin position="328"/>
        <end position="337"/>
    </location>
</feature>
<protein>
    <submittedName>
        <fullName evidence="3">Uncharacterized protein</fullName>
    </submittedName>
</protein>
<feature type="compositionally biased region" description="Basic and acidic residues" evidence="2">
    <location>
        <begin position="223"/>
        <end position="234"/>
    </location>
</feature>
<dbReference type="AlphaFoldDB" id="A0A8X7VYU9"/>
<sequence length="430" mass="48370">MGTCQAVLGLSFPTKKFKALLRLALLQLDLSKPELQNEISGATSNVTKLLRDGQHKKAYREVDVLIQRQNHLDTYNIIRGYLCLLIIETESVKPKRDISGVHFEAVSSLIYAAPRIRLHPCFTAIQDVRNGLLWYFGHKLAAEYIEMRNDSGIHPQIIEKLSKKPSRREVRMRLLEKIAAKENIVLKLGEASTSREVRKHATNHYKKKRKNNLQGASDNAKLASEKIVEDETRKGCGLSDPVKSRKKKQIDVTDPTKASGNSSKGPENKQSEQEQEGNGDGSAKRGKTTQKAKKKQIDDVAEKALGNPSDGRGNKESEQEGNDDSFAKRGKKKHVAVVRKALESLSKGPENEKSEQEGNDVRSESERPVVSDSEEIIKLDQDIEEWMEKNINIDWSDEESGDVDHLVHFVEETAGFKHPLSVRNKRVPEQ</sequence>
<dbReference type="PANTHER" id="PTHR12161:SF16">
    <property type="entry name" value="REGULATOR OF VPS4 ACTIVITY IN THE MVB PATHWAY PROTEIN"/>
    <property type="match status" value="1"/>
</dbReference>
<dbReference type="InterPro" id="IPR005061">
    <property type="entry name" value="Ist1"/>
</dbReference>
<dbReference type="PANTHER" id="PTHR12161">
    <property type="entry name" value="IST1 FAMILY MEMBER"/>
    <property type="match status" value="1"/>
</dbReference>
<proteinExistence type="inferred from homology"/>
<dbReference type="OrthoDB" id="10344574at2759"/>
<evidence type="ECO:0000256" key="1">
    <source>
        <dbReference type="ARBA" id="ARBA00005536"/>
    </source>
</evidence>
<dbReference type="GO" id="GO:0015031">
    <property type="term" value="P:protein transport"/>
    <property type="evidence" value="ECO:0007669"/>
    <property type="project" value="InterPro"/>
</dbReference>
<dbReference type="EMBL" id="JAAMPC010000003">
    <property type="protein sequence ID" value="KAG2319931.1"/>
    <property type="molecule type" value="Genomic_DNA"/>
</dbReference>
<keyword evidence="4" id="KW-1185">Reference proteome</keyword>
<dbReference type="Proteomes" id="UP000886595">
    <property type="component" value="Unassembled WGS sequence"/>
</dbReference>
<reference evidence="3 4" key="1">
    <citation type="submission" date="2020-02" db="EMBL/GenBank/DDBJ databases">
        <authorList>
            <person name="Ma Q."/>
            <person name="Huang Y."/>
            <person name="Song X."/>
            <person name="Pei D."/>
        </authorList>
    </citation>
    <scope>NUCLEOTIDE SEQUENCE [LARGE SCALE GENOMIC DNA]</scope>
    <source>
        <strain evidence="3">Sxm20200214</strain>
        <tissue evidence="3">Leaf</tissue>
    </source>
</reference>
<dbReference type="InterPro" id="IPR042277">
    <property type="entry name" value="IST1-like"/>
</dbReference>
<evidence type="ECO:0000313" key="4">
    <source>
        <dbReference type="Proteomes" id="UP000886595"/>
    </source>
</evidence>
<comment type="caution">
    <text evidence="3">The sequence shown here is derived from an EMBL/GenBank/DDBJ whole genome shotgun (WGS) entry which is preliminary data.</text>
</comment>
<organism evidence="3 4">
    <name type="scientific">Brassica carinata</name>
    <name type="common">Ethiopian mustard</name>
    <name type="synonym">Abyssinian cabbage</name>
    <dbReference type="NCBI Taxonomy" id="52824"/>
    <lineage>
        <taxon>Eukaryota</taxon>
        <taxon>Viridiplantae</taxon>
        <taxon>Streptophyta</taxon>
        <taxon>Embryophyta</taxon>
        <taxon>Tracheophyta</taxon>
        <taxon>Spermatophyta</taxon>
        <taxon>Magnoliopsida</taxon>
        <taxon>eudicotyledons</taxon>
        <taxon>Gunneridae</taxon>
        <taxon>Pentapetalae</taxon>
        <taxon>rosids</taxon>
        <taxon>malvids</taxon>
        <taxon>Brassicales</taxon>
        <taxon>Brassicaceae</taxon>
        <taxon>Brassiceae</taxon>
        <taxon>Brassica</taxon>
    </lineage>
</organism>
<comment type="similarity">
    <text evidence="1">Belongs to the IST1 family.</text>
</comment>
<evidence type="ECO:0000256" key="2">
    <source>
        <dbReference type="SAM" id="MobiDB-lite"/>
    </source>
</evidence>
<evidence type="ECO:0000313" key="3">
    <source>
        <dbReference type="EMBL" id="KAG2319931.1"/>
    </source>
</evidence>
<feature type="region of interest" description="Disordered" evidence="2">
    <location>
        <begin position="193"/>
        <end position="375"/>
    </location>
</feature>
<name>A0A8X7VYU9_BRACI</name>
<feature type="compositionally biased region" description="Polar residues" evidence="2">
    <location>
        <begin position="256"/>
        <end position="265"/>
    </location>
</feature>
<accession>A0A8X7VYU9</accession>
<dbReference type="Gene3D" id="1.20.1260.60">
    <property type="entry name" value="Vacuolar protein sorting-associated protein Ist1"/>
    <property type="match status" value="1"/>
</dbReference>
<gene>
    <name evidence="3" type="ORF">Bca52824_013144</name>
</gene>